<keyword evidence="2" id="KW-0812">Transmembrane</keyword>
<dbReference type="AlphaFoldDB" id="A0AAD7NEP9"/>
<evidence type="ECO:0000256" key="2">
    <source>
        <dbReference type="SAM" id="Phobius"/>
    </source>
</evidence>
<feature type="compositionally biased region" description="Basic residues" evidence="1">
    <location>
        <begin position="8"/>
        <end position="20"/>
    </location>
</feature>
<gene>
    <name evidence="4" type="ORF">B0H16DRAFT_1538672</name>
</gene>
<dbReference type="SUPFAM" id="SSF52540">
    <property type="entry name" value="P-loop containing nucleoside triphosphate hydrolases"/>
    <property type="match status" value="1"/>
</dbReference>
<proteinExistence type="predicted"/>
<protein>
    <recommendedName>
        <fullName evidence="3">G domain-containing protein</fullName>
    </recommendedName>
</protein>
<dbReference type="Gene3D" id="3.40.50.300">
    <property type="entry name" value="P-loop containing nucleotide triphosphate hydrolases"/>
    <property type="match status" value="1"/>
</dbReference>
<dbReference type="Pfam" id="PF01926">
    <property type="entry name" value="MMR_HSR1"/>
    <property type="match status" value="1"/>
</dbReference>
<evidence type="ECO:0000256" key="1">
    <source>
        <dbReference type="SAM" id="MobiDB-lite"/>
    </source>
</evidence>
<feature type="compositionally biased region" description="Polar residues" evidence="1">
    <location>
        <begin position="68"/>
        <end position="82"/>
    </location>
</feature>
<evidence type="ECO:0000313" key="4">
    <source>
        <dbReference type="EMBL" id="KAJ7756664.1"/>
    </source>
</evidence>
<keyword evidence="5" id="KW-1185">Reference proteome</keyword>
<dbReference type="EMBL" id="JARKIB010000046">
    <property type="protein sequence ID" value="KAJ7756664.1"/>
    <property type="molecule type" value="Genomic_DNA"/>
</dbReference>
<keyword evidence="2" id="KW-0472">Membrane</keyword>
<dbReference type="Proteomes" id="UP001215598">
    <property type="component" value="Unassembled WGS sequence"/>
</dbReference>
<feature type="transmembrane region" description="Helical" evidence="2">
    <location>
        <begin position="480"/>
        <end position="506"/>
    </location>
</feature>
<dbReference type="InterPro" id="IPR006073">
    <property type="entry name" value="GTP-bd"/>
</dbReference>
<comment type="caution">
    <text evidence="4">The sequence shown here is derived from an EMBL/GenBank/DDBJ whole genome shotgun (WGS) entry which is preliminary data.</text>
</comment>
<feature type="compositionally biased region" description="Polar residues" evidence="1">
    <location>
        <begin position="33"/>
        <end position="46"/>
    </location>
</feature>
<name>A0AAD7NEP9_9AGAR</name>
<feature type="domain" description="G" evidence="3">
    <location>
        <begin position="141"/>
        <end position="281"/>
    </location>
</feature>
<dbReference type="GO" id="GO:0005525">
    <property type="term" value="F:GTP binding"/>
    <property type="evidence" value="ECO:0007669"/>
    <property type="project" value="InterPro"/>
</dbReference>
<sequence>MGPWLRFRLPKVFRPKKSRRALPVAPTEEDSKPSPSQPEASQSDPNFASGPPLLNPSYQPSPSPSLRHISSQSATTPLTTLDQPIRGHDQLSDSSTEAPKAQLPPSLVSVHSKITPTQAAVGQETLPRLTTDILDVCPRLRVLVVGKSGVGKSSLIDFTFGVDMKSVSHGKRGTSDINYEIISPQNKRFVLHDSMGFEAGDVENLITVKSFLESRSGQDIALRDRVHVIWCSLLLHYFVKLNAVRLCIQVPYAGGRVLEHGDEELLKIASEKKIPVVVVFTQYDMLLASVEENIPDSTPEEKVSQLCDEYAEGIFQQHCVDPLKRLNHQLGFSVTLRWARTSGLSGKQHAKPNFEALDNLIQITRDFVEADIEGETWIVYAIAQRSSAQVKIMAAIEVGMKRYWQGLASSTNFPGSSLEKCLDTVHAEMVDCWNFYDQAELLLGTEFRKTVKILAQLVTPDENEVKSLFNSPNLDAIQSWLGLAGAVVAVAAGPAVAAIGVTAWFMNFIANIYQKTPDVLRCFMGYIIDLTLILNELFFVVLGIKSRRPLKDEDIELALHNYNNSDLHLVHRGIRQYVREADWGKLIRSDAAEEKVKELILRYSSPGNRVDNAS</sequence>
<accession>A0AAD7NEP9</accession>
<evidence type="ECO:0000313" key="5">
    <source>
        <dbReference type="Proteomes" id="UP001215598"/>
    </source>
</evidence>
<feature type="region of interest" description="Disordered" evidence="1">
    <location>
        <begin position="1"/>
        <end position="104"/>
    </location>
</feature>
<evidence type="ECO:0000259" key="3">
    <source>
        <dbReference type="Pfam" id="PF01926"/>
    </source>
</evidence>
<feature type="transmembrane region" description="Helical" evidence="2">
    <location>
        <begin position="526"/>
        <end position="544"/>
    </location>
</feature>
<organism evidence="4 5">
    <name type="scientific">Mycena metata</name>
    <dbReference type="NCBI Taxonomy" id="1033252"/>
    <lineage>
        <taxon>Eukaryota</taxon>
        <taxon>Fungi</taxon>
        <taxon>Dikarya</taxon>
        <taxon>Basidiomycota</taxon>
        <taxon>Agaricomycotina</taxon>
        <taxon>Agaricomycetes</taxon>
        <taxon>Agaricomycetidae</taxon>
        <taxon>Agaricales</taxon>
        <taxon>Marasmiineae</taxon>
        <taxon>Mycenaceae</taxon>
        <taxon>Mycena</taxon>
    </lineage>
</organism>
<keyword evidence="2" id="KW-1133">Transmembrane helix</keyword>
<dbReference type="InterPro" id="IPR027417">
    <property type="entry name" value="P-loop_NTPase"/>
</dbReference>
<reference evidence="4" key="1">
    <citation type="submission" date="2023-03" db="EMBL/GenBank/DDBJ databases">
        <title>Massive genome expansion in bonnet fungi (Mycena s.s.) driven by repeated elements and novel gene families across ecological guilds.</title>
        <authorList>
            <consortium name="Lawrence Berkeley National Laboratory"/>
            <person name="Harder C.B."/>
            <person name="Miyauchi S."/>
            <person name="Viragh M."/>
            <person name="Kuo A."/>
            <person name="Thoen E."/>
            <person name="Andreopoulos B."/>
            <person name="Lu D."/>
            <person name="Skrede I."/>
            <person name="Drula E."/>
            <person name="Henrissat B."/>
            <person name="Morin E."/>
            <person name="Kohler A."/>
            <person name="Barry K."/>
            <person name="LaButti K."/>
            <person name="Morin E."/>
            <person name="Salamov A."/>
            <person name="Lipzen A."/>
            <person name="Mereny Z."/>
            <person name="Hegedus B."/>
            <person name="Baldrian P."/>
            <person name="Stursova M."/>
            <person name="Weitz H."/>
            <person name="Taylor A."/>
            <person name="Grigoriev I.V."/>
            <person name="Nagy L.G."/>
            <person name="Martin F."/>
            <person name="Kauserud H."/>
        </authorList>
    </citation>
    <scope>NUCLEOTIDE SEQUENCE</scope>
    <source>
        <strain evidence="4">CBHHK182m</strain>
    </source>
</reference>